<keyword evidence="2" id="KW-0813">Transport</keyword>
<feature type="transmembrane region" description="Helical" evidence="7">
    <location>
        <begin position="167"/>
        <end position="187"/>
    </location>
</feature>
<feature type="transmembrane region" description="Helical" evidence="7">
    <location>
        <begin position="208"/>
        <end position="227"/>
    </location>
</feature>
<evidence type="ECO:0000256" key="7">
    <source>
        <dbReference type="SAM" id="Phobius"/>
    </source>
</evidence>
<protein>
    <recommendedName>
        <fullName evidence="8">Major facilitator superfamily (MFS) profile domain-containing protein</fullName>
    </recommendedName>
</protein>
<dbReference type="GO" id="GO:0005886">
    <property type="term" value="C:plasma membrane"/>
    <property type="evidence" value="ECO:0007669"/>
    <property type="project" value="UniProtKB-SubCell"/>
</dbReference>
<dbReference type="AlphaFoldDB" id="A0AB36EC13"/>
<dbReference type="PANTHER" id="PTHR23517:SF13">
    <property type="entry name" value="MAJOR FACILITATOR SUPERFAMILY MFS_1"/>
    <property type="match status" value="1"/>
</dbReference>
<feature type="domain" description="Major facilitator superfamily (MFS) profile" evidence="8">
    <location>
        <begin position="1"/>
        <end position="392"/>
    </location>
</feature>
<feature type="transmembrane region" description="Helical" evidence="7">
    <location>
        <begin position="42"/>
        <end position="65"/>
    </location>
</feature>
<name>A0AB36EC13_AGRTU</name>
<feature type="transmembrane region" description="Helical" evidence="7">
    <location>
        <begin position="136"/>
        <end position="161"/>
    </location>
</feature>
<evidence type="ECO:0000256" key="3">
    <source>
        <dbReference type="ARBA" id="ARBA00022475"/>
    </source>
</evidence>
<accession>A0AB36EC13</accession>
<feature type="transmembrane region" description="Helical" evidence="7">
    <location>
        <begin position="301"/>
        <end position="325"/>
    </location>
</feature>
<evidence type="ECO:0000256" key="1">
    <source>
        <dbReference type="ARBA" id="ARBA00004651"/>
    </source>
</evidence>
<dbReference type="InterPro" id="IPR036259">
    <property type="entry name" value="MFS_trans_sf"/>
</dbReference>
<gene>
    <name evidence="9" type="ORF">A6U91_21495</name>
</gene>
<evidence type="ECO:0000256" key="6">
    <source>
        <dbReference type="ARBA" id="ARBA00023136"/>
    </source>
</evidence>
<dbReference type="Gene3D" id="1.20.1250.20">
    <property type="entry name" value="MFS general substrate transporter like domains"/>
    <property type="match status" value="1"/>
</dbReference>
<feature type="transmembrane region" description="Helical" evidence="7">
    <location>
        <begin position="368"/>
        <end position="389"/>
    </location>
</feature>
<dbReference type="InterPro" id="IPR020846">
    <property type="entry name" value="MFS_dom"/>
</dbReference>
<dbReference type="InterPro" id="IPR011701">
    <property type="entry name" value="MFS"/>
</dbReference>
<dbReference type="Proteomes" id="UP000093451">
    <property type="component" value="Unassembled WGS sequence"/>
</dbReference>
<sequence length="405" mass="41594">MRHRVFSRRASFLTAAAVVAHTIWTSAAPALTYPLYAREWGLTTFATTAIFAVYPVFVVIVLVLFGNLSDYIGRRETMLLGLLASTAGSLVFAVAPDINWIFIGRAFMGIGVGLSAGPSAAAVLEFSAPEKVKQAAGVTAAAQAVGMAAAALVGGALIQYAPLPTRLNFAVLTVILVMMIVATWHLPNHTASRPHGKWRPSIPSIPNGFFAVFVTATAAVSTAYVLGAMTLSLGAQIAHDIVASSNMLVNGGIISIFAIATGLATAATRGRSPGSILRAGAAIGILSAASLALAAEVQLLVVFAVAQIGAGIAYSLLLLGGLAMINDGAPKTHRAGTLSALFLVAYLAQAVVALSLGRIASLAGLADAVLVGVTLIAFLAITTLLLNAVRARASRPARSRAHHDL</sequence>
<evidence type="ECO:0000313" key="10">
    <source>
        <dbReference type="Proteomes" id="UP000093451"/>
    </source>
</evidence>
<proteinExistence type="predicted"/>
<comment type="subcellular location">
    <subcellularLocation>
        <location evidence="1">Cell membrane</location>
        <topology evidence="1">Multi-pass membrane protein</topology>
    </subcellularLocation>
</comment>
<feature type="transmembrane region" description="Helical" evidence="7">
    <location>
        <begin position="77"/>
        <end position="95"/>
    </location>
</feature>
<evidence type="ECO:0000256" key="5">
    <source>
        <dbReference type="ARBA" id="ARBA00022989"/>
    </source>
</evidence>
<evidence type="ECO:0000259" key="8">
    <source>
        <dbReference type="PROSITE" id="PS50850"/>
    </source>
</evidence>
<dbReference type="InterPro" id="IPR050171">
    <property type="entry name" value="MFS_Transporters"/>
</dbReference>
<keyword evidence="4 7" id="KW-0812">Transmembrane</keyword>
<dbReference type="RefSeq" id="WP_065689084.1">
    <property type="nucleotide sequence ID" value="NZ_LXKT01000029.1"/>
</dbReference>
<feature type="transmembrane region" description="Helical" evidence="7">
    <location>
        <begin position="101"/>
        <end position="124"/>
    </location>
</feature>
<feature type="transmembrane region" description="Helical" evidence="7">
    <location>
        <begin position="276"/>
        <end position="295"/>
    </location>
</feature>
<comment type="caution">
    <text evidence="9">The sequence shown here is derived from an EMBL/GenBank/DDBJ whole genome shotgun (WGS) entry which is preliminary data.</text>
</comment>
<keyword evidence="3" id="KW-1003">Cell membrane</keyword>
<keyword evidence="6 7" id="KW-0472">Membrane</keyword>
<dbReference type="EMBL" id="LXKT01000029">
    <property type="protein sequence ID" value="OCJ32758.1"/>
    <property type="molecule type" value="Genomic_DNA"/>
</dbReference>
<organism evidence="9 10">
    <name type="scientific">Agrobacterium tumefaciens</name>
    <dbReference type="NCBI Taxonomy" id="358"/>
    <lineage>
        <taxon>Bacteria</taxon>
        <taxon>Pseudomonadati</taxon>
        <taxon>Pseudomonadota</taxon>
        <taxon>Alphaproteobacteria</taxon>
        <taxon>Hyphomicrobiales</taxon>
        <taxon>Rhizobiaceae</taxon>
        <taxon>Rhizobium/Agrobacterium group</taxon>
        <taxon>Agrobacterium</taxon>
        <taxon>Agrobacterium tumefaciens complex</taxon>
    </lineage>
</organism>
<dbReference type="GO" id="GO:0022857">
    <property type="term" value="F:transmembrane transporter activity"/>
    <property type="evidence" value="ECO:0007669"/>
    <property type="project" value="InterPro"/>
</dbReference>
<evidence type="ECO:0000313" key="9">
    <source>
        <dbReference type="EMBL" id="OCJ32758.1"/>
    </source>
</evidence>
<feature type="transmembrane region" description="Helical" evidence="7">
    <location>
        <begin position="247"/>
        <end position="264"/>
    </location>
</feature>
<dbReference type="Pfam" id="PF07690">
    <property type="entry name" value="MFS_1"/>
    <property type="match status" value="1"/>
</dbReference>
<keyword evidence="5 7" id="KW-1133">Transmembrane helix</keyword>
<evidence type="ECO:0000256" key="2">
    <source>
        <dbReference type="ARBA" id="ARBA00022448"/>
    </source>
</evidence>
<evidence type="ECO:0000256" key="4">
    <source>
        <dbReference type="ARBA" id="ARBA00022692"/>
    </source>
</evidence>
<feature type="transmembrane region" description="Helical" evidence="7">
    <location>
        <begin position="337"/>
        <end position="356"/>
    </location>
</feature>
<dbReference type="SUPFAM" id="SSF103473">
    <property type="entry name" value="MFS general substrate transporter"/>
    <property type="match status" value="1"/>
</dbReference>
<dbReference type="PROSITE" id="PS50850">
    <property type="entry name" value="MFS"/>
    <property type="match status" value="1"/>
</dbReference>
<reference evidence="9 10" key="1">
    <citation type="journal article" date="2016" name="PeerJ">
        <title>Gall-ID: tools for genotyping gall-causing phytopathogenic bacteria.</title>
        <authorList>
            <person name="Davis E.W.II."/>
            <person name="Weisberg A.J."/>
            <person name="Tabima J.F."/>
            <person name="Grunwald N.J."/>
            <person name="Chang J.H."/>
        </authorList>
    </citation>
    <scope>NUCLEOTIDE SEQUENCE [LARGE SCALE GENOMIC DNA]</scope>
    <source>
        <strain evidence="9 10">N2/73</strain>
    </source>
</reference>
<dbReference type="PANTHER" id="PTHR23517">
    <property type="entry name" value="RESISTANCE PROTEIN MDTM, PUTATIVE-RELATED-RELATED"/>
    <property type="match status" value="1"/>
</dbReference>